<organism evidence="1 2">
    <name type="scientific">Romanomermis culicivorax</name>
    <name type="common">Nematode worm</name>
    <dbReference type="NCBI Taxonomy" id="13658"/>
    <lineage>
        <taxon>Eukaryota</taxon>
        <taxon>Metazoa</taxon>
        <taxon>Ecdysozoa</taxon>
        <taxon>Nematoda</taxon>
        <taxon>Enoplea</taxon>
        <taxon>Dorylaimia</taxon>
        <taxon>Mermithida</taxon>
        <taxon>Mermithoidea</taxon>
        <taxon>Mermithidae</taxon>
        <taxon>Romanomermis</taxon>
    </lineage>
</organism>
<keyword evidence="1" id="KW-1185">Reference proteome</keyword>
<protein>
    <submittedName>
        <fullName evidence="2">Uncharacterized protein</fullName>
    </submittedName>
</protein>
<dbReference type="WBParaSite" id="nRc.2.0.1.t05124-RA">
    <property type="protein sequence ID" value="nRc.2.0.1.t05124-RA"/>
    <property type="gene ID" value="nRc.2.0.1.g05124"/>
</dbReference>
<reference evidence="2" key="1">
    <citation type="submission" date="2022-11" db="UniProtKB">
        <authorList>
            <consortium name="WormBaseParasite"/>
        </authorList>
    </citation>
    <scope>IDENTIFICATION</scope>
</reference>
<evidence type="ECO:0000313" key="1">
    <source>
        <dbReference type="Proteomes" id="UP000887565"/>
    </source>
</evidence>
<accession>A0A915HTN5</accession>
<evidence type="ECO:0000313" key="2">
    <source>
        <dbReference type="WBParaSite" id="nRc.2.0.1.t05124-RA"/>
    </source>
</evidence>
<name>A0A915HTN5_ROMCU</name>
<dbReference type="Proteomes" id="UP000887565">
    <property type="component" value="Unplaced"/>
</dbReference>
<proteinExistence type="predicted"/>
<dbReference type="AlphaFoldDB" id="A0A915HTN5"/>
<sequence>MKKPWIPVRKFKQEQVSMMLRERLITAKRKNSFKCQIFLSVSWMAPELSHMANVGARCRGPHSGEFRSAEQSRTKLPTLLEKSNIFRLLSNAEAKKDCDYFTNTRLL</sequence>